<dbReference type="GO" id="GO:0008781">
    <property type="term" value="F:N-acylneuraminate cytidylyltransferase activity"/>
    <property type="evidence" value="ECO:0007669"/>
    <property type="project" value="TreeGrafter"/>
</dbReference>
<comment type="similarity">
    <text evidence="3 11">Belongs to the KdsC family.</text>
</comment>
<dbReference type="Pfam" id="PF08282">
    <property type="entry name" value="Hydrolase_3"/>
    <property type="match status" value="1"/>
</dbReference>
<dbReference type="PANTHER" id="PTHR21485:SF3">
    <property type="entry name" value="N-ACYLNEURAMINATE CYTIDYLYLTRANSFERASE"/>
    <property type="match status" value="1"/>
</dbReference>
<evidence type="ECO:0000256" key="6">
    <source>
        <dbReference type="ARBA" id="ARBA00020092"/>
    </source>
</evidence>
<evidence type="ECO:0000256" key="2">
    <source>
        <dbReference type="ARBA" id="ARBA00001946"/>
    </source>
</evidence>
<evidence type="ECO:0000256" key="1">
    <source>
        <dbReference type="ARBA" id="ARBA00000898"/>
    </source>
</evidence>
<evidence type="ECO:0000256" key="3">
    <source>
        <dbReference type="ARBA" id="ARBA00005893"/>
    </source>
</evidence>
<evidence type="ECO:0000256" key="5">
    <source>
        <dbReference type="ARBA" id="ARBA00013066"/>
    </source>
</evidence>
<evidence type="ECO:0000256" key="4">
    <source>
        <dbReference type="ARBA" id="ARBA00011881"/>
    </source>
</evidence>
<dbReference type="PIRSF" id="PIRSF006118">
    <property type="entry name" value="KDO8-P_Ptase"/>
    <property type="match status" value="1"/>
</dbReference>
<dbReference type="InterPro" id="IPR006549">
    <property type="entry name" value="HAD-SF_hydro_IIIA"/>
</dbReference>
<dbReference type="OrthoDB" id="9805604at2"/>
<dbReference type="GO" id="GO:0019143">
    <property type="term" value="F:3-deoxy-manno-octulosonate-8-phosphatase activity"/>
    <property type="evidence" value="ECO:0007669"/>
    <property type="project" value="UniProtKB-UniRule"/>
</dbReference>
<reference evidence="13 14" key="1">
    <citation type="submission" date="2016-10" db="EMBL/GenBank/DDBJ databases">
        <title>Draft Genome sequence of Alkanindiges sp. strain H1.</title>
        <authorList>
            <person name="Subhash Y."/>
            <person name="Lee S."/>
        </authorList>
    </citation>
    <scope>NUCLEOTIDE SEQUENCE [LARGE SCALE GENOMIC DNA]</scope>
    <source>
        <strain evidence="13 14">H1</strain>
    </source>
</reference>
<feature type="binding site" evidence="12">
    <location>
        <position position="19"/>
    </location>
    <ligand>
        <name>Mg(2+)</name>
        <dbReference type="ChEBI" id="CHEBI:18420"/>
    </ligand>
</feature>
<dbReference type="EC" id="3.1.3.45" evidence="5 11"/>
<evidence type="ECO:0000256" key="7">
    <source>
        <dbReference type="ARBA" id="ARBA00022723"/>
    </source>
</evidence>
<evidence type="ECO:0000256" key="11">
    <source>
        <dbReference type="PIRNR" id="PIRNR006118"/>
    </source>
</evidence>
<dbReference type="SUPFAM" id="SSF56784">
    <property type="entry name" value="HAD-like"/>
    <property type="match status" value="1"/>
</dbReference>
<name>A0A1S8CU14_9GAMM</name>
<dbReference type="EMBL" id="MLCN01000019">
    <property type="protein sequence ID" value="ONG40015.1"/>
    <property type="molecule type" value="Genomic_DNA"/>
</dbReference>
<dbReference type="GO" id="GO:0046872">
    <property type="term" value="F:metal ion binding"/>
    <property type="evidence" value="ECO:0007669"/>
    <property type="project" value="UniProtKB-UniRule"/>
</dbReference>
<dbReference type="FunFam" id="3.40.50.1000:FF:000029">
    <property type="entry name" value="3-deoxy-D-manno-octulosonate 8-phosphate phosphatase KdsC"/>
    <property type="match status" value="1"/>
</dbReference>
<dbReference type="SFLD" id="SFLDG01136">
    <property type="entry name" value="C1.6:_Phosphoserine_Phosphatas"/>
    <property type="match status" value="1"/>
</dbReference>
<keyword evidence="7 11" id="KW-0479">Metal-binding</keyword>
<comment type="catalytic activity">
    <reaction evidence="1 11">
        <text>3-deoxy-alpha-D-manno-2-octulosonate-8-phosphate + H2O = 3-deoxy-alpha-D-manno-oct-2-ulosonate + phosphate</text>
        <dbReference type="Rhea" id="RHEA:11500"/>
        <dbReference type="ChEBI" id="CHEBI:15377"/>
        <dbReference type="ChEBI" id="CHEBI:43474"/>
        <dbReference type="ChEBI" id="CHEBI:85985"/>
        <dbReference type="ChEBI" id="CHEBI:85986"/>
        <dbReference type="EC" id="3.1.3.45"/>
    </reaction>
</comment>
<dbReference type="Gene3D" id="3.40.50.1000">
    <property type="entry name" value="HAD superfamily/HAD-like"/>
    <property type="match status" value="1"/>
</dbReference>
<dbReference type="InterPro" id="IPR050793">
    <property type="entry name" value="CMP-NeuNAc_synthase"/>
</dbReference>
<dbReference type="RefSeq" id="WP_076878080.1">
    <property type="nucleotide sequence ID" value="NZ_MLCN01000019.1"/>
</dbReference>
<dbReference type="InterPro" id="IPR023214">
    <property type="entry name" value="HAD_sf"/>
</dbReference>
<keyword evidence="9 11" id="KW-0460">Magnesium</keyword>
<keyword evidence="8 11" id="KW-0378">Hydrolase</keyword>
<dbReference type="SFLD" id="SFLDG01138">
    <property type="entry name" value="C1.6.2:_Deoxy-d-mannose-octulo"/>
    <property type="match status" value="1"/>
</dbReference>
<comment type="caution">
    <text evidence="13">The sequence shown here is derived from an EMBL/GenBank/DDBJ whole genome shotgun (WGS) entry which is preliminary data.</text>
</comment>
<dbReference type="NCBIfam" id="TIGR01670">
    <property type="entry name" value="KdsC-phosphatas"/>
    <property type="match status" value="1"/>
</dbReference>
<feature type="binding site" evidence="12">
    <location>
        <position position="112"/>
    </location>
    <ligand>
        <name>Mg(2+)</name>
        <dbReference type="ChEBI" id="CHEBI:18420"/>
    </ligand>
</feature>
<dbReference type="CDD" id="cd01630">
    <property type="entry name" value="HAD_KDO-like"/>
    <property type="match status" value="1"/>
</dbReference>
<comment type="cofactor">
    <cofactor evidence="2 11 12">
        <name>Mg(2+)</name>
        <dbReference type="ChEBI" id="CHEBI:18420"/>
    </cofactor>
</comment>
<evidence type="ECO:0000313" key="14">
    <source>
        <dbReference type="Proteomes" id="UP000192132"/>
    </source>
</evidence>
<feature type="binding site" evidence="12">
    <location>
        <position position="21"/>
    </location>
    <ligand>
        <name>substrate</name>
    </ligand>
</feature>
<keyword evidence="14" id="KW-1185">Reference proteome</keyword>
<dbReference type="InterPro" id="IPR010023">
    <property type="entry name" value="KdsC_fam"/>
</dbReference>
<protein>
    <recommendedName>
        <fullName evidence="6 11">3-deoxy-D-manno-octulosonate 8-phosphate phosphatase KdsC</fullName>
        <ecNumber evidence="5 11">3.1.3.45</ecNumber>
    </recommendedName>
    <alternativeName>
        <fullName evidence="10 11">KDO 8-P phosphatase</fullName>
    </alternativeName>
</protein>
<dbReference type="SFLD" id="SFLDS00003">
    <property type="entry name" value="Haloacid_Dehalogenase"/>
    <property type="match status" value="1"/>
</dbReference>
<evidence type="ECO:0000256" key="8">
    <source>
        <dbReference type="ARBA" id="ARBA00022801"/>
    </source>
</evidence>
<organism evidence="13 14">
    <name type="scientific">Alkanindiges hydrocarboniclasticus</name>
    <dbReference type="NCBI Taxonomy" id="1907941"/>
    <lineage>
        <taxon>Bacteria</taxon>
        <taxon>Pseudomonadati</taxon>
        <taxon>Pseudomonadota</taxon>
        <taxon>Gammaproteobacteria</taxon>
        <taxon>Moraxellales</taxon>
        <taxon>Moraxellaceae</taxon>
        <taxon>Alkanindiges</taxon>
    </lineage>
</organism>
<evidence type="ECO:0000313" key="13">
    <source>
        <dbReference type="EMBL" id="ONG40015.1"/>
    </source>
</evidence>
<keyword evidence="11" id="KW-0448">Lipopolysaccharide biosynthesis</keyword>
<evidence type="ECO:0000256" key="10">
    <source>
        <dbReference type="ARBA" id="ARBA00031051"/>
    </source>
</evidence>
<dbReference type="NCBIfam" id="TIGR01662">
    <property type="entry name" value="HAD-SF-IIIA"/>
    <property type="match status" value="1"/>
</dbReference>
<dbReference type="Proteomes" id="UP000192132">
    <property type="component" value="Unassembled WGS sequence"/>
</dbReference>
<evidence type="ECO:0000256" key="12">
    <source>
        <dbReference type="PIRSR" id="PIRSR006118-2"/>
    </source>
</evidence>
<comment type="subunit">
    <text evidence="4 11">Homotetramer.</text>
</comment>
<accession>A0A1S8CU14</accession>
<dbReference type="GO" id="GO:0009103">
    <property type="term" value="P:lipopolysaccharide biosynthetic process"/>
    <property type="evidence" value="ECO:0007669"/>
    <property type="project" value="UniProtKB-UniRule"/>
</dbReference>
<proteinExistence type="inferred from homology"/>
<gene>
    <name evidence="13" type="ORF">BKE30_07915</name>
</gene>
<dbReference type="InterPro" id="IPR036412">
    <property type="entry name" value="HAD-like_sf"/>
</dbReference>
<sequence>MASFSVRERASHIKALVLDVDGILSDGFLSFTNSGEEIKSFDIRDGLGMKLVQRAGIKVAVITGRSSNIVNNRMQSLGVDLVIQGREDKGIALREVCQTLQINPEDCAYMGDDWPDLGAMQIAGLAITVPNAHEEVRRRANLITQAYGGRGAVREFCDVLLHAKGVYDDLLQEFLLHH</sequence>
<evidence type="ECO:0000256" key="9">
    <source>
        <dbReference type="ARBA" id="ARBA00022842"/>
    </source>
</evidence>
<dbReference type="PANTHER" id="PTHR21485">
    <property type="entry name" value="HAD SUPERFAMILY MEMBERS CMAS AND KDSC"/>
    <property type="match status" value="1"/>
</dbReference>
<comment type="function">
    <text evidence="11">Catalyzes the hydrolysis of 3-deoxy-D-manno-octulosonate 8-phosphate (KDO 8-P) to 3-deoxy-D-manno-octulosonate (KDO) and inorganic phosphate.</text>
</comment>
<dbReference type="STRING" id="1907941.BKE30_07915"/>
<dbReference type="AlphaFoldDB" id="A0A1S8CU14"/>